<accession>A0A8I1EBG2</accession>
<dbReference type="EMBL" id="JAEHTE010000002">
    <property type="protein sequence ID" value="MBI6882942.1"/>
    <property type="molecule type" value="Genomic_DNA"/>
</dbReference>
<reference evidence="1" key="1">
    <citation type="submission" date="2020-12" db="EMBL/GenBank/DDBJ databases">
        <title>Enhanced detection system for hospital associated transmission using whole genome sequencing surveillance.</title>
        <authorList>
            <person name="Harrison L.H."/>
            <person name="Van Tyne D."/>
            <person name="Marsh J.W."/>
            <person name="Griffith M.P."/>
            <person name="Snyder D.J."/>
            <person name="Cooper V.S."/>
            <person name="Mustapha M."/>
        </authorList>
    </citation>
    <scope>NUCLEOTIDE SEQUENCE</scope>
    <source>
        <strain evidence="1">PSB00042</strain>
    </source>
</reference>
<evidence type="ECO:0000313" key="1">
    <source>
        <dbReference type="EMBL" id="MBI6882942.1"/>
    </source>
</evidence>
<sequence length="202" mass="23520">MSKTWRNTSVSIDTEDKMRWCREGEVYEQMFVEKMNLHSYLTVQINPEKNSNPMAPDLLVPGYGLCDLKAQRTPFFTASRYNISPDDAITLNIKDVIRYRELYPEIGIFFWINWQNNKAANDRFKPVKYKWGVYFATIGDVLSLIDNGIAKTHEYQHRKQPEGEGSRLQSIGMNKEKNATKSFVLDCNWLHPVISSTSDPWQ</sequence>
<dbReference type="RefSeq" id="WP_198746566.1">
    <property type="nucleotide sequence ID" value="NZ_JAEHTE010000002.1"/>
</dbReference>
<organism evidence="1 2">
    <name type="scientific">Pseudomonas putida</name>
    <name type="common">Arthrobacter siderocapsulatus</name>
    <dbReference type="NCBI Taxonomy" id="303"/>
    <lineage>
        <taxon>Bacteria</taxon>
        <taxon>Pseudomonadati</taxon>
        <taxon>Pseudomonadota</taxon>
        <taxon>Gammaproteobacteria</taxon>
        <taxon>Pseudomonadales</taxon>
        <taxon>Pseudomonadaceae</taxon>
        <taxon>Pseudomonas</taxon>
    </lineage>
</organism>
<name>A0A8I1EBG2_PSEPU</name>
<dbReference type="Proteomes" id="UP000637061">
    <property type="component" value="Unassembled WGS sequence"/>
</dbReference>
<comment type="caution">
    <text evidence="1">The sequence shown here is derived from an EMBL/GenBank/DDBJ whole genome shotgun (WGS) entry which is preliminary data.</text>
</comment>
<proteinExistence type="predicted"/>
<gene>
    <name evidence="1" type="ORF">JEU22_03370</name>
</gene>
<evidence type="ECO:0000313" key="2">
    <source>
        <dbReference type="Proteomes" id="UP000637061"/>
    </source>
</evidence>
<protein>
    <submittedName>
        <fullName evidence="1">Uncharacterized protein</fullName>
    </submittedName>
</protein>
<dbReference type="AlphaFoldDB" id="A0A8I1EBG2"/>